<evidence type="ECO:0000256" key="2">
    <source>
        <dbReference type="SAM" id="SignalP"/>
    </source>
</evidence>
<dbReference type="RefSeq" id="WP_346146720.1">
    <property type="nucleotide sequence ID" value="NZ_BAAAUA010000029.1"/>
</dbReference>
<reference evidence="4" key="1">
    <citation type="journal article" date="2019" name="Int. J. Syst. Evol. Microbiol.">
        <title>The Global Catalogue of Microorganisms (GCM) 10K type strain sequencing project: providing services to taxonomists for standard genome sequencing and annotation.</title>
        <authorList>
            <consortium name="The Broad Institute Genomics Platform"/>
            <consortium name="The Broad Institute Genome Sequencing Center for Infectious Disease"/>
            <person name="Wu L."/>
            <person name="Ma J."/>
        </authorList>
    </citation>
    <scope>NUCLEOTIDE SEQUENCE [LARGE SCALE GENOMIC DNA]</scope>
    <source>
        <strain evidence="4">CGMCC 4.1622</strain>
    </source>
</reference>
<dbReference type="InterPro" id="IPR019405">
    <property type="entry name" value="Lactonase_7-beta_prop"/>
</dbReference>
<feature type="signal peptide" evidence="2">
    <location>
        <begin position="1"/>
        <end position="27"/>
    </location>
</feature>
<sequence length="381" mass="38769">MQKITRLAVAVATALATAAVCAPVASAAHGGAGRPHGGNHAVFVQNDNPAGNQVIAYRRADDGHLTQAATYDTHGLGGVLDGSVADHLASQGSLTYDPRHALLYAVNAGSDTVSVFAVDGDRLALRQVVGSGGRFPVSVAVHDDVVYVLNALDGGSVQGYTVHEGRLHEEADWNRCLGLDPNATPQFTNTPGQVGFTGEGSQLVVTTKANGSSLLVFGLDRSGAPADTPVTTQLPGAVPFAFVPNGRRGLFLAEAGTNAVATVTVNRDGSVTQEASAATGQAATCWIVAVRDLLYTSNAGSSTLTGFRTADHGRSLTALGNTPTDPGTVDAAVSSDGHYLYAQTGVHGILDEFAINDDGSLTALGSQTVPNGVGGEGIVAF</sequence>
<dbReference type="Proteomes" id="UP001596066">
    <property type="component" value="Unassembled WGS sequence"/>
</dbReference>
<organism evidence="3 4">
    <name type="scientific">Kitasatospora cinereorecta</name>
    <dbReference type="NCBI Taxonomy" id="285560"/>
    <lineage>
        <taxon>Bacteria</taxon>
        <taxon>Bacillati</taxon>
        <taxon>Actinomycetota</taxon>
        <taxon>Actinomycetes</taxon>
        <taxon>Kitasatosporales</taxon>
        <taxon>Streptomycetaceae</taxon>
        <taxon>Kitasatospora</taxon>
    </lineage>
</organism>
<dbReference type="PANTHER" id="PTHR30344">
    <property type="entry name" value="6-PHOSPHOGLUCONOLACTONASE-RELATED"/>
    <property type="match status" value="1"/>
</dbReference>
<dbReference type="PANTHER" id="PTHR30344:SF1">
    <property type="entry name" value="6-PHOSPHOGLUCONOLACTONASE"/>
    <property type="match status" value="1"/>
</dbReference>
<dbReference type="InterPro" id="IPR011044">
    <property type="entry name" value="Quino_amine_DH_bsu"/>
</dbReference>
<feature type="chain" id="PRO_5047225678" evidence="2">
    <location>
        <begin position="28"/>
        <end position="381"/>
    </location>
</feature>
<dbReference type="Gene3D" id="2.130.10.10">
    <property type="entry name" value="YVTN repeat-like/Quinoprotein amine dehydrogenase"/>
    <property type="match status" value="2"/>
</dbReference>
<evidence type="ECO:0000313" key="3">
    <source>
        <dbReference type="EMBL" id="MFC5643218.1"/>
    </source>
</evidence>
<dbReference type="EMBL" id="JBHSOC010000028">
    <property type="protein sequence ID" value="MFC5643218.1"/>
    <property type="molecule type" value="Genomic_DNA"/>
</dbReference>
<dbReference type="SUPFAM" id="SSF50969">
    <property type="entry name" value="YVTN repeat-like/Quinoprotein amine dehydrogenase"/>
    <property type="match status" value="1"/>
</dbReference>
<proteinExistence type="inferred from homology"/>
<dbReference type="Pfam" id="PF10282">
    <property type="entry name" value="Lactonase"/>
    <property type="match status" value="1"/>
</dbReference>
<dbReference type="InterPro" id="IPR050282">
    <property type="entry name" value="Cycloisomerase_2"/>
</dbReference>
<keyword evidence="4" id="KW-1185">Reference proteome</keyword>
<comment type="caution">
    <text evidence="3">The sequence shown here is derived from an EMBL/GenBank/DDBJ whole genome shotgun (WGS) entry which is preliminary data.</text>
</comment>
<keyword evidence="2" id="KW-0732">Signal</keyword>
<evidence type="ECO:0000256" key="1">
    <source>
        <dbReference type="ARBA" id="ARBA00005564"/>
    </source>
</evidence>
<gene>
    <name evidence="3" type="ORF">ACFPZF_17860</name>
</gene>
<dbReference type="InterPro" id="IPR015943">
    <property type="entry name" value="WD40/YVTN_repeat-like_dom_sf"/>
</dbReference>
<protein>
    <submittedName>
        <fullName evidence="3">Lactonase family protein</fullName>
    </submittedName>
</protein>
<comment type="similarity">
    <text evidence="1">Belongs to the cycloisomerase 2 family.</text>
</comment>
<evidence type="ECO:0000313" key="4">
    <source>
        <dbReference type="Proteomes" id="UP001596066"/>
    </source>
</evidence>
<accession>A0ABW0VCF8</accession>
<name>A0ABW0VCF8_9ACTN</name>